<organism evidence="3 4">
    <name type="scientific">Bogoriella caseilytica</name>
    <dbReference type="NCBI Taxonomy" id="56055"/>
    <lineage>
        <taxon>Bacteria</taxon>
        <taxon>Bacillati</taxon>
        <taxon>Actinomycetota</taxon>
        <taxon>Actinomycetes</taxon>
        <taxon>Micrococcales</taxon>
        <taxon>Bogoriellaceae</taxon>
        <taxon>Bogoriella</taxon>
    </lineage>
</organism>
<feature type="transmembrane region" description="Helical" evidence="2">
    <location>
        <begin position="200"/>
        <end position="218"/>
    </location>
</feature>
<keyword evidence="2" id="KW-1133">Transmembrane helix</keyword>
<evidence type="ECO:0000313" key="3">
    <source>
        <dbReference type="EMBL" id="ROR74286.1"/>
    </source>
</evidence>
<feature type="region of interest" description="Disordered" evidence="1">
    <location>
        <begin position="227"/>
        <end position="246"/>
    </location>
</feature>
<feature type="transmembrane region" description="Helical" evidence="2">
    <location>
        <begin position="64"/>
        <end position="81"/>
    </location>
</feature>
<keyword evidence="2" id="KW-0812">Transmembrane</keyword>
<keyword evidence="4" id="KW-1185">Reference proteome</keyword>
<dbReference type="AlphaFoldDB" id="A0A3N2BG94"/>
<dbReference type="EMBL" id="RKHK01000001">
    <property type="protein sequence ID" value="ROR74286.1"/>
    <property type="molecule type" value="Genomic_DNA"/>
</dbReference>
<feature type="transmembrane region" description="Helical" evidence="2">
    <location>
        <begin position="165"/>
        <end position="188"/>
    </location>
</feature>
<feature type="transmembrane region" description="Helical" evidence="2">
    <location>
        <begin position="40"/>
        <end position="58"/>
    </location>
</feature>
<dbReference type="RefSeq" id="WP_245991219.1">
    <property type="nucleotide sequence ID" value="NZ_RKHK01000001.1"/>
</dbReference>
<dbReference type="InterPro" id="IPR016566">
    <property type="entry name" value="UCP010219"/>
</dbReference>
<proteinExistence type="predicted"/>
<evidence type="ECO:0000256" key="1">
    <source>
        <dbReference type="SAM" id="MobiDB-lite"/>
    </source>
</evidence>
<accession>A0A3N2BG94</accession>
<feature type="compositionally biased region" description="Low complexity" evidence="1">
    <location>
        <begin position="227"/>
        <end position="237"/>
    </location>
</feature>
<evidence type="ECO:0000256" key="2">
    <source>
        <dbReference type="SAM" id="Phobius"/>
    </source>
</evidence>
<feature type="transmembrane region" description="Helical" evidence="2">
    <location>
        <begin position="117"/>
        <end position="145"/>
    </location>
</feature>
<evidence type="ECO:0000313" key="4">
    <source>
        <dbReference type="Proteomes" id="UP000280668"/>
    </source>
</evidence>
<dbReference type="PIRSF" id="PIRSF010219">
    <property type="entry name" value="UCP010219"/>
    <property type="match status" value="1"/>
</dbReference>
<keyword evidence="2" id="KW-0472">Membrane</keyword>
<gene>
    <name evidence="3" type="ORF">EDD31_2690</name>
</gene>
<reference evidence="3 4" key="1">
    <citation type="submission" date="2018-11" db="EMBL/GenBank/DDBJ databases">
        <title>Sequencing the genomes of 1000 actinobacteria strains.</title>
        <authorList>
            <person name="Klenk H.-P."/>
        </authorList>
    </citation>
    <scope>NUCLEOTIDE SEQUENCE [LARGE SCALE GENOMIC DNA]</scope>
    <source>
        <strain evidence="3 4">DSM 11294</strain>
    </source>
</reference>
<dbReference type="Proteomes" id="UP000280668">
    <property type="component" value="Unassembled WGS sequence"/>
</dbReference>
<name>A0A3N2BG94_9MICO</name>
<feature type="transmembrane region" description="Helical" evidence="2">
    <location>
        <begin position="88"/>
        <end position="105"/>
    </location>
</feature>
<protein>
    <submittedName>
        <fullName evidence="3">Uncharacterized protein DUF3159</fullName>
    </submittedName>
</protein>
<comment type="caution">
    <text evidence="3">The sequence shown here is derived from an EMBL/GenBank/DDBJ whole genome shotgun (WGS) entry which is preliminary data.</text>
</comment>
<dbReference type="Pfam" id="PF11361">
    <property type="entry name" value="DUF3159"/>
    <property type="match status" value="1"/>
</dbReference>
<sequence>MSTPHEEPAEAVREAAARSKFRQLNAEQYSVKEAIGGVRGMVESVLPGAVFVVAFIITRDLMPPLIASLSVAAVLTLVRLIQRTPVSQALSGLVGVAIGVVWALVTGEPEDFFVMGLVINAAYLLAVLLSILVRWPVVGVVVALLRGDGFAWRTDPEQSLRRRRFTQATWVWVGMFALRLAVQVPLYLSAAVAWLGTARLAMGIPLWALVLYLTWLLVREPATPEATESAAATEPAPVIIDDSSRD</sequence>